<dbReference type="InterPro" id="IPR010982">
    <property type="entry name" value="Lambda_DNA-bd_dom_sf"/>
</dbReference>
<dbReference type="SMART" id="SM00530">
    <property type="entry name" value="HTH_XRE"/>
    <property type="match status" value="1"/>
</dbReference>
<dbReference type="PANTHER" id="PTHR46797:SF1">
    <property type="entry name" value="METHYLPHOSPHONATE SYNTHASE"/>
    <property type="match status" value="1"/>
</dbReference>
<dbReference type="GO" id="GO:0003700">
    <property type="term" value="F:DNA-binding transcription factor activity"/>
    <property type="evidence" value="ECO:0007669"/>
    <property type="project" value="TreeGrafter"/>
</dbReference>
<dbReference type="GO" id="GO:0005829">
    <property type="term" value="C:cytosol"/>
    <property type="evidence" value="ECO:0007669"/>
    <property type="project" value="TreeGrafter"/>
</dbReference>
<proteinExistence type="predicted"/>
<dbReference type="Pfam" id="PF01381">
    <property type="entry name" value="HTH_3"/>
    <property type="match status" value="1"/>
</dbReference>
<dbReference type="PROSITE" id="PS50943">
    <property type="entry name" value="HTH_CROC1"/>
    <property type="match status" value="1"/>
</dbReference>
<organism evidence="3 4">
    <name type="scientific">Proteus penneri</name>
    <dbReference type="NCBI Taxonomy" id="102862"/>
    <lineage>
        <taxon>Bacteria</taxon>
        <taxon>Pseudomonadati</taxon>
        <taxon>Pseudomonadota</taxon>
        <taxon>Gammaproteobacteria</taxon>
        <taxon>Enterobacterales</taxon>
        <taxon>Morganellaceae</taxon>
        <taxon>Proteus</taxon>
    </lineage>
</organism>
<evidence type="ECO:0000313" key="3">
    <source>
        <dbReference type="EMBL" id="CRL60566.1"/>
    </source>
</evidence>
<gene>
    <name evidence="3" type="ORF">BN1804_01024</name>
</gene>
<feature type="domain" description="HTH cro/C1-type" evidence="2">
    <location>
        <begin position="15"/>
        <end position="69"/>
    </location>
</feature>
<dbReference type="AlphaFoldDB" id="A0A0G4Q4Q6"/>
<sequence>MSSKYPVAYAVGQKIKLLRKSQGYTVFQLAKEIDISEQQLFRYERGVNRIDIDCLVKVLEVLGVNIGSFFEEVTGGMAQETELNEQHIPAHFDSKALSIF</sequence>
<name>A0A0G4Q4Q6_9GAMM</name>
<dbReference type="GO" id="GO:0003677">
    <property type="term" value="F:DNA binding"/>
    <property type="evidence" value="ECO:0007669"/>
    <property type="project" value="UniProtKB-KW"/>
</dbReference>
<dbReference type="InterPro" id="IPR001387">
    <property type="entry name" value="Cro/C1-type_HTH"/>
</dbReference>
<dbReference type="Gene3D" id="1.10.260.40">
    <property type="entry name" value="lambda repressor-like DNA-binding domains"/>
    <property type="match status" value="1"/>
</dbReference>
<dbReference type="CDD" id="cd00093">
    <property type="entry name" value="HTH_XRE"/>
    <property type="match status" value="1"/>
</dbReference>
<protein>
    <submittedName>
        <fullName evidence="3">Anaerobic benzoate catabolism transcriptional regulator</fullName>
    </submittedName>
</protein>
<keyword evidence="1" id="KW-0238">DNA-binding</keyword>
<evidence type="ECO:0000259" key="2">
    <source>
        <dbReference type="PROSITE" id="PS50943"/>
    </source>
</evidence>
<dbReference type="SUPFAM" id="SSF47413">
    <property type="entry name" value="lambda repressor-like DNA-binding domains"/>
    <property type="match status" value="1"/>
</dbReference>
<dbReference type="PANTHER" id="PTHR46797">
    <property type="entry name" value="HTH-TYPE TRANSCRIPTIONAL REGULATOR"/>
    <property type="match status" value="1"/>
</dbReference>
<reference evidence="4" key="1">
    <citation type="submission" date="2015-06" db="EMBL/GenBank/DDBJ databases">
        <authorList>
            <person name="Urmite Genomes"/>
        </authorList>
    </citation>
    <scope>NUCLEOTIDE SEQUENCE [LARGE SCALE GENOMIC DNA]</scope>
    <source>
        <strain evidence="4">CSUR P1867</strain>
    </source>
</reference>
<dbReference type="RefSeq" id="WP_072063218.1">
    <property type="nucleotide sequence ID" value="NZ_CVRY01000002.1"/>
</dbReference>
<evidence type="ECO:0000313" key="4">
    <source>
        <dbReference type="Proteomes" id="UP000183920"/>
    </source>
</evidence>
<dbReference type="InterPro" id="IPR050807">
    <property type="entry name" value="TransReg_Diox_bact_type"/>
</dbReference>
<dbReference type="Proteomes" id="UP000183920">
    <property type="component" value="Unassembled WGS sequence"/>
</dbReference>
<accession>A0A0G4Q4Q6</accession>
<dbReference type="EMBL" id="CVRY01000002">
    <property type="protein sequence ID" value="CRL60566.1"/>
    <property type="molecule type" value="Genomic_DNA"/>
</dbReference>
<evidence type="ECO:0000256" key="1">
    <source>
        <dbReference type="ARBA" id="ARBA00023125"/>
    </source>
</evidence>